<reference evidence="5" key="1">
    <citation type="journal article" date="2010" name="Nat. Biotechnol.">
        <title>Draft genome sequence of the oilseed species Ricinus communis.</title>
        <authorList>
            <person name="Chan A.P."/>
            <person name="Crabtree J."/>
            <person name="Zhao Q."/>
            <person name="Lorenzi H."/>
            <person name="Orvis J."/>
            <person name="Puiu D."/>
            <person name="Melake-Berhan A."/>
            <person name="Jones K.M."/>
            <person name="Redman J."/>
            <person name="Chen G."/>
            <person name="Cahoon E.B."/>
            <person name="Gedil M."/>
            <person name="Stanke M."/>
            <person name="Haas B.J."/>
            <person name="Wortman J.R."/>
            <person name="Fraser-Liggett C.M."/>
            <person name="Ravel J."/>
            <person name="Rabinowicz P.D."/>
        </authorList>
    </citation>
    <scope>NUCLEOTIDE SEQUENCE [LARGE SCALE GENOMIC DNA]</scope>
    <source>
        <strain evidence="5">cv. Hale</strain>
    </source>
</reference>
<feature type="compositionally biased region" description="Polar residues" evidence="2">
    <location>
        <begin position="219"/>
        <end position="237"/>
    </location>
</feature>
<sequence length="513" mass="56143">MEHSLSAFTYKGSIPQAIIESKNQKKLFVVYISGSDAESVELEKCTWTDFKVAESFSKYCILLHLQEGSTDAVNFSAIYPYKSVPSIVAIGYNGVQLWQSEGFISAEVLASNLEKAWLSLHIQETTATVLTAALASKKPELSIAGSSDVGPTEKETSSGTVVQSASADKHVQPSDAISPAACQTIKENKSHEHIVEERGTKHVDKRSSESSKTDKSRSIGTKESTSPTEEAKGSSSMIVDRDNSIADDYGHPDQEFILNHHPGRGDSQLATTETNEGVRDEGKADIIGHNERVNAPSDVHLNIRLPSGVSLQDRFSVASSLRMVKDYVDRNQASEIGSYDLAIPYPRKVFRDEDLSKSLSELELFNRQALMVVPRQRSTSYQRGGSSSDNATTSYSDSSTANNGGYFAHIRRMLSYINPLSYLGGNTSSSSSGQPQTGMWEYTRTENSYSDNLPNQGSSATGRNDNRSRQPTTSRIGSNIHTLKHDEDDGRFSDRNPFWNGNSTQYGGNSDGK</sequence>
<feature type="region of interest" description="Disordered" evidence="2">
    <location>
        <begin position="447"/>
        <end position="513"/>
    </location>
</feature>
<feature type="compositionally biased region" description="Basic and acidic residues" evidence="2">
    <location>
        <begin position="239"/>
        <end position="254"/>
    </location>
</feature>
<dbReference type="eggNOG" id="KOG2507">
    <property type="taxonomic scope" value="Eukaryota"/>
</dbReference>
<feature type="compositionally biased region" description="Polar residues" evidence="2">
    <location>
        <begin position="376"/>
        <end position="401"/>
    </location>
</feature>
<dbReference type="Pfam" id="PF00789">
    <property type="entry name" value="UBX"/>
    <property type="match status" value="1"/>
</dbReference>
<dbReference type="PANTHER" id="PTHR47770">
    <property type="entry name" value="PLANT UBX DOMAIN-CONTAINING PROTEIN 11"/>
    <property type="match status" value="1"/>
</dbReference>
<evidence type="ECO:0000313" key="5">
    <source>
        <dbReference type="Proteomes" id="UP000008311"/>
    </source>
</evidence>
<dbReference type="Pfam" id="PF23187">
    <property type="entry name" value="UBX7_N"/>
    <property type="match status" value="1"/>
</dbReference>
<keyword evidence="1" id="KW-0833">Ubl conjugation pathway</keyword>
<feature type="compositionally biased region" description="Polar residues" evidence="2">
    <location>
        <begin position="499"/>
        <end position="513"/>
    </location>
</feature>
<dbReference type="STRING" id="3988.B9SX29"/>
<evidence type="ECO:0000256" key="1">
    <source>
        <dbReference type="ARBA" id="ARBA00022786"/>
    </source>
</evidence>
<organism evidence="4 5">
    <name type="scientific">Ricinus communis</name>
    <name type="common">Castor bean</name>
    <dbReference type="NCBI Taxonomy" id="3988"/>
    <lineage>
        <taxon>Eukaryota</taxon>
        <taxon>Viridiplantae</taxon>
        <taxon>Streptophyta</taxon>
        <taxon>Embryophyta</taxon>
        <taxon>Tracheophyta</taxon>
        <taxon>Spermatophyta</taxon>
        <taxon>Magnoliopsida</taxon>
        <taxon>eudicotyledons</taxon>
        <taxon>Gunneridae</taxon>
        <taxon>Pentapetalae</taxon>
        <taxon>rosids</taxon>
        <taxon>fabids</taxon>
        <taxon>Malpighiales</taxon>
        <taxon>Euphorbiaceae</taxon>
        <taxon>Acalyphoideae</taxon>
        <taxon>Acalypheae</taxon>
        <taxon>Ricinus</taxon>
    </lineage>
</organism>
<evidence type="ECO:0000313" key="4">
    <source>
        <dbReference type="EMBL" id="EEF31839.1"/>
    </source>
</evidence>
<dbReference type="FunCoup" id="B9SX29">
    <property type="interactions" value="2611"/>
</dbReference>
<keyword evidence="5" id="KW-1185">Reference proteome</keyword>
<dbReference type="AlphaFoldDB" id="B9SX29"/>
<feature type="region of interest" description="Disordered" evidence="2">
    <location>
        <begin position="375"/>
        <end position="401"/>
    </location>
</feature>
<dbReference type="EMBL" id="EQ974215">
    <property type="protein sequence ID" value="EEF31839.1"/>
    <property type="molecule type" value="Genomic_DNA"/>
</dbReference>
<feature type="region of interest" description="Disordered" evidence="2">
    <location>
        <begin position="142"/>
        <end position="175"/>
    </location>
</feature>
<feature type="region of interest" description="Disordered" evidence="2">
    <location>
        <begin position="187"/>
        <end position="278"/>
    </location>
</feature>
<feature type="compositionally biased region" description="Basic and acidic residues" evidence="2">
    <location>
        <begin position="187"/>
        <end position="217"/>
    </location>
</feature>
<gene>
    <name evidence="4" type="ORF">RCOM_1266830</name>
</gene>
<dbReference type="Gene3D" id="3.40.30.10">
    <property type="entry name" value="Glutaredoxin"/>
    <property type="match status" value="1"/>
</dbReference>
<dbReference type="Proteomes" id="UP000008311">
    <property type="component" value="Unassembled WGS sequence"/>
</dbReference>
<feature type="domain" description="UBX" evidence="3">
    <location>
        <begin position="294"/>
        <end position="372"/>
    </location>
</feature>
<dbReference type="CDD" id="cd01767">
    <property type="entry name" value="UBX"/>
    <property type="match status" value="1"/>
</dbReference>
<dbReference type="InterPro" id="IPR036249">
    <property type="entry name" value="Thioredoxin-like_sf"/>
</dbReference>
<accession>B9SX29</accession>
<feature type="compositionally biased region" description="Basic and acidic residues" evidence="2">
    <location>
        <begin position="483"/>
        <end position="494"/>
    </location>
</feature>
<evidence type="ECO:0000256" key="2">
    <source>
        <dbReference type="SAM" id="MobiDB-lite"/>
    </source>
</evidence>
<dbReference type="SUPFAM" id="SSF54236">
    <property type="entry name" value="Ubiquitin-like"/>
    <property type="match status" value="1"/>
</dbReference>
<dbReference type="SMART" id="SM00166">
    <property type="entry name" value="UBX"/>
    <property type="match status" value="1"/>
</dbReference>
<dbReference type="InParanoid" id="B9SX29"/>
<feature type="compositionally biased region" description="Polar residues" evidence="2">
    <location>
        <begin position="157"/>
        <end position="166"/>
    </location>
</feature>
<dbReference type="Gene3D" id="3.10.20.90">
    <property type="entry name" value="Phosphatidylinositol 3-kinase Catalytic Subunit, Chain A, domain 1"/>
    <property type="match status" value="1"/>
</dbReference>
<proteinExistence type="predicted"/>
<dbReference type="InterPro" id="IPR001012">
    <property type="entry name" value="UBX_dom"/>
</dbReference>
<dbReference type="SUPFAM" id="SSF52833">
    <property type="entry name" value="Thioredoxin-like"/>
    <property type="match status" value="1"/>
</dbReference>
<feature type="compositionally biased region" description="Polar residues" evidence="2">
    <location>
        <begin position="447"/>
        <end position="481"/>
    </location>
</feature>
<dbReference type="PANTHER" id="PTHR47770:SF1">
    <property type="entry name" value="PLANT UBX DOMAIN-CONTAINING PROTEIN 11"/>
    <property type="match status" value="1"/>
</dbReference>
<dbReference type="PROSITE" id="PS50033">
    <property type="entry name" value="UBX"/>
    <property type="match status" value="1"/>
</dbReference>
<protein>
    <submittedName>
        <fullName evidence="4">Ubx domain-containing, putative</fullName>
    </submittedName>
</protein>
<evidence type="ECO:0000259" key="3">
    <source>
        <dbReference type="PROSITE" id="PS50033"/>
    </source>
</evidence>
<dbReference type="InterPro" id="IPR029071">
    <property type="entry name" value="Ubiquitin-like_domsf"/>
</dbReference>
<name>B9SX29_RICCO</name>